<evidence type="ECO:0000256" key="2">
    <source>
        <dbReference type="ARBA" id="ARBA00022741"/>
    </source>
</evidence>
<feature type="non-terminal residue" evidence="7">
    <location>
        <position position="1"/>
    </location>
</feature>
<organism evidence="7 8">
    <name type="scientific">Kipferlia bialata</name>
    <dbReference type="NCBI Taxonomy" id="797122"/>
    <lineage>
        <taxon>Eukaryota</taxon>
        <taxon>Metamonada</taxon>
        <taxon>Carpediemonas-like organisms</taxon>
        <taxon>Kipferlia</taxon>
    </lineage>
</organism>
<reference evidence="7 8" key="1">
    <citation type="journal article" date="2018" name="PLoS ONE">
        <title>The draft genome of Kipferlia bialata reveals reductive genome evolution in fornicate parasites.</title>
        <authorList>
            <person name="Tanifuji G."/>
            <person name="Takabayashi S."/>
            <person name="Kume K."/>
            <person name="Takagi M."/>
            <person name="Nakayama T."/>
            <person name="Kamikawa R."/>
            <person name="Inagaki Y."/>
            <person name="Hashimoto T."/>
        </authorList>
    </citation>
    <scope>NUCLEOTIDE SEQUENCE [LARGE SCALE GENOMIC DNA]</scope>
    <source>
        <strain evidence="7">NY0173</strain>
    </source>
</reference>
<dbReference type="EMBL" id="BDIP01010526">
    <property type="protein sequence ID" value="GIQ92778.1"/>
    <property type="molecule type" value="Genomic_DNA"/>
</dbReference>
<dbReference type="PANTHER" id="PTHR24223">
    <property type="entry name" value="ATP-BINDING CASSETTE SUB-FAMILY C"/>
    <property type="match status" value="1"/>
</dbReference>
<evidence type="ECO:0000256" key="3">
    <source>
        <dbReference type="ARBA" id="ARBA00022840"/>
    </source>
</evidence>
<dbReference type="AlphaFoldDB" id="A0A9K3DBP1"/>
<protein>
    <recommendedName>
        <fullName evidence="9">ABC transmembrane type-1 domain-containing protein</fullName>
    </recommendedName>
</protein>
<evidence type="ECO:0000256" key="1">
    <source>
        <dbReference type="ARBA" id="ARBA00022692"/>
    </source>
</evidence>
<gene>
    <name evidence="7" type="ORF">KIPB_016744</name>
</gene>
<keyword evidence="1 6" id="KW-0812">Transmembrane</keyword>
<name>A0A9K3DBP1_9EUKA</name>
<dbReference type="GO" id="GO:0042626">
    <property type="term" value="F:ATPase-coupled transmembrane transporter activity"/>
    <property type="evidence" value="ECO:0007669"/>
    <property type="project" value="TreeGrafter"/>
</dbReference>
<dbReference type="GO" id="GO:0005524">
    <property type="term" value="F:ATP binding"/>
    <property type="evidence" value="ECO:0007669"/>
    <property type="project" value="UniProtKB-KW"/>
</dbReference>
<evidence type="ECO:0000313" key="8">
    <source>
        <dbReference type="Proteomes" id="UP000265618"/>
    </source>
</evidence>
<dbReference type="InterPro" id="IPR036640">
    <property type="entry name" value="ABC1_TM_sf"/>
</dbReference>
<feature type="non-terminal residue" evidence="7">
    <location>
        <position position="86"/>
    </location>
</feature>
<dbReference type="GO" id="GO:0016020">
    <property type="term" value="C:membrane"/>
    <property type="evidence" value="ECO:0007669"/>
    <property type="project" value="InterPro"/>
</dbReference>
<comment type="caution">
    <text evidence="7">The sequence shown here is derived from an EMBL/GenBank/DDBJ whole genome shotgun (WGS) entry which is preliminary data.</text>
</comment>
<dbReference type="SUPFAM" id="SSF90123">
    <property type="entry name" value="ABC transporter transmembrane region"/>
    <property type="match status" value="1"/>
</dbReference>
<keyword evidence="5 6" id="KW-0472">Membrane</keyword>
<evidence type="ECO:0000256" key="4">
    <source>
        <dbReference type="ARBA" id="ARBA00022989"/>
    </source>
</evidence>
<dbReference type="Gene3D" id="1.20.1560.10">
    <property type="entry name" value="ABC transporter type 1, transmembrane domain"/>
    <property type="match status" value="1"/>
</dbReference>
<accession>A0A9K3DBP1</accession>
<evidence type="ECO:0000256" key="6">
    <source>
        <dbReference type="SAM" id="Phobius"/>
    </source>
</evidence>
<keyword evidence="8" id="KW-1185">Reference proteome</keyword>
<feature type="transmembrane region" description="Helical" evidence="6">
    <location>
        <begin position="49"/>
        <end position="80"/>
    </location>
</feature>
<keyword evidence="3" id="KW-0067">ATP-binding</keyword>
<evidence type="ECO:0000256" key="5">
    <source>
        <dbReference type="ARBA" id="ARBA00023136"/>
    </source>
</evidence>
<evidence type="ECO:0000313" key="7">
    <source>
        <dbReference type="EMBL" id="GIQ92778.1"/>
    </source>
</evidence>
<evidence type="ECO:0008006" key="9">
    <source>
        <dbReference type="Google" id="ProtNLM"/>
    </source>
</evidence>
<dbReference type="Proteomes" id="UP000265618">
    <property type="component" value="Unassembled WGS sequence"/>
</dbReference>
<proteinExistence type="predicted"/>
<sequence length="86" mass="9396">GGVTDMVYKKLLTLSEVTRQKVSSGNVLNLALNDSSRASFLFQRFNHYWAIPLVLVVGFTLLIQALGIYGLCGLLAMCVVMPCQGM</sequence>
<keyword evidence="4 6" id="KW-1133">Transmembrane helix</keyword>
<dbReference type="InterPro" id="IPR050173">
    <property type="entry name" value="ABC_transporter_C-like"/>
</dbReference>
<keyword evidence="2" id="KW-0547">Nucleotide-binding</keyword>